<accession>A0ABQ5IWC2</accession>
<evidence type="ECO:0000313" key="2">
    <source>
        <dbReference type="Proteomes" id="UP001151760"/>
    </source>
</evidence>
<gene>
    <name evidence="1" type="ORF">Tco_1120953</name>
</gene>
<protein>
    <submittedName>
        <fullName evidence="1">Uncharacterized protein</fullName>
    </submittedName>
</protein>
<sequence length="135" mass="15257">MSAFKVLEDTVSDVIKFTVLFSDDEYGWTCTHTKVPTITLDSIFQICVNHTDPTNGILHWMIVSSIMDMQWDSSQKEQDSSAVDQGMSAHVVMRNQSHIQGRARAVVQLTVDDNVLYRTTAILSNLISIYLKEEC</sequence>
<evidence type="ECO:0000313" key="1">
    <source>
        <dbReference type="EMBL" id="GJU04523.1"/>
    </source>
</evidence>
<dbReference type="EMBL" id="BQNB010021257">
    <property type="protein sequence ID" value="GJU04523.1"/>
    <property type="molecule type" value="Genomic_DNA"/>
</dbReference>
<dbReference type="Proteomes" id="UP001151760">
    <property type="component" value="Unassembled WGS sequence"/>
</dbReference>
<comment type="caution">
    <text evidence="1">The sequence shown here is derived from an EMBL/GenBank/DDBJ whole genome shotgun (WGS) entry which is preliminary data.</text>
</comment>
<proteinExistence type="predicted"/>
<reference evidence="1" key="2">
    <citation type="submission" date="2022-01" db="EMBL/GenBank/DDBJ databases">
        <authorList>
            <person name="Yamashiro T."/>
            <person name="Shiraishi A."/>
            <person name="Satake H."/>
            <person name="Nakayama K."/>
        </authorList>
    </citation>
    <scope>NUCLEOTIDE SEQUENCE</scope>
</reference>
<keyword evidence="2" id="KW-1185">Reference proteome</keyword>
<reference evidence="1" key="1">
    <citation type="journal article" date="2022" name="Int. J. Mol. Sci.">
        <title>Draft Genome of Tanacetum Coccineum: Genomic Comparison of Closely Related Tanacetum-Family Plants.</title>
        <authorList>
            <person name="Yamashiro T."/>
            <person name="Shiraishi A."/>
            <person name="Nakayama K."/>
            <person name="Satake H."/>
        </authorList>
    </citation>
    <scope>NUCLEOTIDE SEQUENCE</scope>
</reference>
<organism evidence="1 2">
    <name type="scientific">Tanacetum coccineum</name>
    <dbReference type="NCBI Taxonomy" id="301880"/>
    <lineage>
        <taxon>Eukaryota</taxon>
        <taxon>Viridiplantae</taxon>
        <taxon>Streptophyta</taxon>
        <taxon>Embryophyta</taxon>
        <taxon>Tracheophyta</taxon>
        <taxon>Spermatophyta</taxon>
        <taxon>Magnoliopsida</taxon>
        <taxon>eudicotyledons</taxon>
        <taxon>Gunneridae</taxon>
        <taxon>Pentapetalae</taxon>
        <taxon>asterids</taxon>
        <taxon>campanulids</taxon>
        <taxon>Asterales</taxon>
        <taxon>Asteraceae</taxon>
        <taxon>Asteroideae</taxon>
        <taxon>Anthemideae</taxon>
        <taxon>Anthemidinae</taxon>
        <taxon>Tanacetum</taxon>
    </lineage>
</organism>
<name>A0ABQ5IWC2_9ASTR</name>